<evidence type="ECO:0000256" key="8">
    <source>
        <dbReference type="ARBA" id="ARBA00022741"/>
    </source>
</evidence>
<protein>
    <recommendedName>
        <fullName evidence="3 12">tRNA(His) guanylyltransferase</fullName>
        <ecNumber evidence="2 12">2.7.7.79</ecNumber>
    </recommendedName>
    <alternativeName>
        <fullName evidence="11 12">tRNA-histidine guanylyltransferase</fullName>
    </alternativeName>
</protein>
<dbReference type="eggNOG" id="KOG2721">
    <property type="taxonomic scope" value="Eukaryota"/>
</dbReference>
<keyword evidence="5 12" id="KW-0819">tRNA processing</keyword>
<feature type="domain" description="Thg1 C-terminal" evidence="17">
    <location>
        <begin position="190"/>
        <end position="297"/>
    </location>
</feature>
<dbReference type="GO" id="GO:0008193">
    <property type="term" value="F:tRNA guanylyltransferase activity"/>
    <property type="evidence" value="ECO:0007669"/>
    <property type="project" value="UniProtKB-UniRule"/>
</dbReference>
<keyword evidence="9 12" id="KW-0460">Magnesium</keyword>
<dbReference type="RefSeq" id="XP_503751.3">
    <property type="nucleotide sequence ID" value="XM_503751.3"/>
</dbReference>
<keyword evidence="4 12" id="KW-0808">Transferase</keyword>
<evidence type="ECO:0000256" key="7">
    <source>
        <dbReference type="ARBA" id="ARBA00022723"/>
    </source>
</evidence>
<dbReference type="GO" id="GO:0005525">
    <property type="term" value="F:GTP binding"/>
    <property type="evidence" value="ECO:0007669"/>
    <property type="project" value="UniProtKB-UniRule"/>
</dbReference>
<dbReference type="GO" id="GO:0000287">
    <property type="term" value="F:magnesium ion binding"/>
    <property type="evidence" value="ECO:0007669"/>
    <property type="project" value="UniProtKB-UniRule"/>
</dbReference>
<gene>
    <name evidence="18" type="ORF">YALI1_E12223g</name>
</gene>
<feature type="binding site" evidence="14">
    <location>
        <position position="29"/>
    </location>
    <ligand>
        <name>Mg(2+)</name>
        <dbReference type="ChEBI" id="CHEBI:18420"/>
        <label>2</label>
        <note>catalytic</note>
    </ligand>
</feature>
<evidence type="ECO:0000256" key="9">
    <source>
        <dbReference type="ARBA" id="ARBA00022842"/>
    </source>
</evidence>
<evidence type="ECO:0000313" key="19">
    <source>
        <dbReference type="Proteomes" id="UP000182444"/>
    </source>
</evidence>
<dbReference type="GO" id="GO:0006400">
    <property type="term" value="P:tRNA modification"/>
    <property type="evidence" value="ECO:0007669"/>
    <property type="project" value="UniProtKB-UniRule"/>
</dbReference>
<dbReference type="VEuPathDB" id="FungiDB:YALI1_E12223g"/>
<dbReference type="VEuPathDB" id="FungiDB:YALI0_E09823g"/>
<feature type="binding site" evidence="13">
    <location>
        <begin position="75"/>
        <end position="76"/>
    </location>
    <ligand>
        <name>GTP</name>
        <dbReference type="ChEBI" id="CHEBI:37565"/>
    </ligand>
</feature>
<keyword evidence="7 12" id="KW-0479">Metal-binding</keyword>
<evidence type="ECO:0000256" key="2">
    <source>
        <dbReference type="ARBA" id="ARBA00012511"/>
    </source>
</evidence>
<evidence type="ECO:0000256" key="10">
    <source>
        <dbReference type="ARBA" id="ARBA00023134"/>
    </source>
</evidence>
<feature type="binding site" evidence="14">
    <location>
        <position position="76"/>
    </location>
    <ligand>
        <name>Mg(2+)</name>
        <dbReference type="ChEBI" id="CHEBI:18420"/>
        <label>1</label>
        <note>catalytic</note>
    </ligand>
</feature>
<evidence type="ECO:0000256" key="3">
    <source>
        <dbReference type="ARBA" id="ARBA00015443"/>
    </source>
</evidence>
<dbReference type="InterPro" id="IPR025845">
    <property type="entry name" value="Thg1_C_dom"/>
</dbReference>
<dbReference type="Proteomes" id="UP000182444">
    <property type="component" value="Chromosome 1E"/>
</dbReference>
<comment type="function">
    <text evidence="12">Adds a GMP to the 5'-end of tRNA(His) after transcription and RNase P cleavage.</text>
</comment>
<dbReference type="PANTHER" id="PTHR12729">
    <property type="entry name" value="TRNA(HIS) GUANYLYLTRANSFERASE-RELATED"/>
    <property type="match status" value="1"/>
</dbReference>
<dbReference type="KEGG" id="yli:2912569"/>
<name>A0A1D8NHU0_YARLL</name>
<evidence type="ECO:0000256" key="12">
    <source>
        <dbReference type="PIRNR" id="PIRNR028980"/>
    </source>
</evidence>
<comment type="catalytic activity">
    <reaction evidence="12">
        <text>a 5'-end ribonucleotide-tRNA(His) + GTP + ATP + H2O = a 5'-end phospho-guanosine-ribonucleotide-tRNA(His) + AMP + 2 diphosphate + H(+)</text>
        <dbReference type="Rhea" id="RHEA:54564"/>
        <dbReference type="Rhea" id="RHEA-COMP:14193"/>
        <dbReference type="Rhea" id="RHEA-COMP:14917"/>
        <dbReference type="ChEBI" id="CHEBI:15377"/>
        <dbReference type="ChEBI" id="CHEBI:15378"/>
        <dbReference type="ChEBI" id="CHEBI:30616"/>
        <dbReference type="ChEBI" id="CHEBI:33019"/>
        <dbReference type="ChEBI" id="CHEBI:37565"/>
        <dbReference type="ChEBI" id="CHEBI:138282"/>
        <dbReference type="ChEBI" id="CHEBI:141847"/>
        <dbReference type="ChEBI" id="CHEBI:456215"/>
        <dbReference type="EC" id="2.7.7.79"/>
    </reaction>
</comment>
<comment type="cofactor">
    <cofactor evidence="14">
        <name>Mg(2+)</name>
        <dbReference type="ChEBI" id="CHEBI:18420"/>
    </cofactor>
    <text evidence="14">Binds 2 magnesium ions per subunit.</text>
</comment>
<dbReference type="Pfam" id="PF14413">
    <property type="entry name" value="Thg1C"/>
    <property type="match status" value="1"/>
</dbReference>
<evidence type="ECO:0000256" key="14">
    <source>
        <dbReference type="PIRSR" id="PIRSR028980-2"/>
    </source>
</evidence>
<dbReference type="AlphaFoldDB" id="A0A1D8NHU0"/>
<comment type="similarity">
    <text evidence="1 12">Belongs to the tRNA(His) guanylyltransferase family.</text>
</comment>
<feature type="domain" description="tRNAHis guanylyltransferase catalytic" evidence="16">
    <location>
        <begin position="6"/>
        <end position="187"/>
    </location>
</feature>
<feature type="binding site" evidence="14">
    <location>
        <position position="29"/>
    </location>
    <ligand>
        <name>Mg(2+)</name>
        <dbReference type="ChEBI" id="CHEBI:18420"/>
        <label>1</label>
        <note>catalytic</note>
    </ligand>
</feature>
<evidence type="ECO:0000256" key="11">
    <source>
        <dbReference type="ARBA" id="ARBA00032480"/>
    </source>
</evidence>
<evidence type="ECO:0000259" key="17">
    <source>
        <dbReference type="Pfam" id="PF14413"/>
    </source>
</evidence>
<feature type="binding site" evidence="13">
    <location>
        <begin position="29"/>
        <end position="34"/>
    </location>
    <ligand>
        <name>GTP</name>
        <dbReference type="ChEBI" id="CHEBI:37565"/>
    </ligand>
</feature>
<keyword evidence="6 12" id="KW-0548">Nucleotidyltransferase</keyword>
<dbReference type="InterPro" id="IPR007537">
    <property type="entry name" value="tRNAHis_GuaTrfase_Thg1"/>
</dbReference>
<evidence type="ECO:0000256" key="6">
    <source>
        <dbReference type="ARBA" id="ARBA00022695"/>
    </source>
</evidence>
<keyword evidence="10 12" id="KW-0342">GTP-binding</keyword>
<organism evidence="18 19">
    <name type="scientific">Yarrowia lipolytica</name>
    <name type="common">Candida lipolytica</name>
    <dbReference type="NCBI Taxonomy" id="4952"/>
    <lineage>
        <taxon>Eukaryota</taxon>
        <taxon>Fungi</taxon>
        <taxon>Dikarya</taxon>
        <taxon>Ascomycota</taxon>
        <taxon>Saccharomycotina</taxon>
        <taxon>Dipodascomycetes</taxon>
        <taxon>Dipodascales</taxon>
        <taxon>Dipodascales incertae sedis</taxon>
        <taxon>Yarrowia</taxon>
    </lineage>
</organism>
<dbReference type="Gene3D" id="3.30.70.3000">
    <property type="match status" value="1"/>
</dbReference>
<dbReference type="GeneID" id="2912569"/>
<proteinExistence type="inferred from homology"/>
<dbReference type="PANTHER" id="PTHR12729:SF6">
    <property type="entry name" value="TRNA(HIS) GUANYLYLTRANSFERASE-RELATED"/>
    <property type="match status" value="1"/>
</dbReference>
<evidence type="ECO:0000256" key="5">
    <source>
        <dbReference type="ARBA" id="ARBA00022694"/>
    </source>
</evidence>
<evidence type="ECO:0000259" key="16">
    <source>
        <dbReference type="Pfam" id="PF04446"/>
    </source>
</evidence>
<evidence type="ECO:0000256" key="13">
    <source>
        <dbReference type="PIRSR" id="PIRSR028980-1"/>
    </source>
</evidence>
<keyword evidence="8 12" id="KW-0547">Nucleotide-binding</keyword>
<evidence type="ECO:0000256" key="1">
    <source>
        <dbReference type="ARBA" id="ARBA00010113"/>
    </source>
</evidence>
<dbReference type="InterPro" id="IPR038469">
    <property type="entry name" value="tRNAHis_GuaTrfase_Thg1_sf"/>
</dbReference>
<dbReference type="EMBL" id="CP017557">
    <property type="protein sequence ID" value="AOW05197.1"/>
    <property type="molecule type" value="Genomic_DNA"/>
</dbReference>
<accession>A0A1D8NHU0</accession>
<dbReference type="EC" id="2.7.7.79" evidence="2 12"/>
<feature type="binding site" evidence="14">
    <location>
        <position position="30"/>
    </location>
    <ligand>
        <name>Mg(2+)</name>
        <dbReference type="ChEBI" id="CHEBI:18420"/>
        <label>1</label>
        <note>catalytic</note>
    </ligand>
</feature>
<dbReference type="Pfam" id="PF04446">
    <property type="entry name" value="Thg1"/>
    <property type="match status" value="1"/>
</dbReference>
<evidence type="ECO:0000313" key="18">
    <source>
        <dbReference type="EMBL" id="AOW05197.1"/>
    </source>
</evidence>
<reference evidence="18 19" key="1">
    <citation type="journal article" date="2016" name="PLoS ONE">
        <title>Sequence Assembly of Yarrowia lipolytica Strain W29/CLIB89 Shows Transposable Element Diversity.</title>
        <authorList>
            <person name="Magnan C."/>
            <person name="Yu J."/>
            <person name="Chang I."/>
            <person name="Jahn E."/>
            <person name="Kanomata Y."/>
            <person name="Wu J."/>
            <person name="Zeller M."/>
            <person name="Oakes M."/>
            <person name="Baldi P."/>
            <person name="Sandmeyer S."/>
        </authorList>
    </citation>
    <scope>NUCLEOTIDE SEQUENCE [LARGE SCALE GENOMIC DNA]</scope>
    <source>
        <strain evidence="19">CLIB89(W29)</strain>
    </source>
</reference>
<dbReference type="InterPro" id="IPR024956">
    <property type="entry name" value="tRNAHis_GuaTrfase_cat"/>
</dbReference>
<sequence length="309" mass="37093">MAKSRYEYVKNFEQENHLLPDCHIVVRVDGRGFHKFSKFYNFEKPNDLRAIELMNKCAELIVSQFDDVIMAYGDSDEYSFLLRRKCSLFERRESKLVSTFASTFTSYYVALWGRYFNGNESRDETRETTEELKEEERKEEERKEEERKEEERKAVKSEPRDDSRDSRSNELVIHMLPTFDARCVVYPNAQSIRDYFSWRQVDCHINNLYNTTFWTLVQQGNMTTQEAEQRLSKTVSKDKHELLFTEFGLNYNNEPDVFKKGTTIVKEFDTTGLSQRQVERKMKKMGRVRVMHCDIIRDGWWDERKWILE</sequence>
<feature type="region of interest" description="Disordered" evidence="15">
    <location>
        <begin position="123"/>
        <end position="167"/>
    </location>
</feature>
<evidence type="ECO:0000256" key="4">
    <source>
        <dbReference type="ARBA" id="ARBA00022679"/>
    </source>
</evidence>
<feature type="binding site" evidence="14">
    <location>
        <position position="76"/>
    </location>
    <ligand>
        <name>Mg(2+)</name>
        <dbReference type="ChEBI" id="CHEBI:18420"/>
        <label>2</label>
        <note>catalytic</note>
    </ligand>
</feature>
<dbReference type="PIRSF" id="PIRSF028980">
    <property type="entry name" value="tRNAHis_guanylyltransferase"/>
    <property type="match status" value="1"/>
</dbReference>
<evidence type="ECO:0000256" key="15">
    <source>
        <dbReference type="SAM" id="MobiDB-lite"/>
    </source>
</evidence>